<dbReference type="RefSeq" id="WP_121926598.1">
    <property type="nucleotide sequence ID" value="NZ_CBCSGA010000016.1"/>
</dbReference>
<dbReference type="GO" id="GO:0030153">
    <property type="term" value="P:bacteriocin immunity"/>
    <property type="evidence" value="ECO:0007669"/>
    <property type="project" value="InterPro"/>
</dbReference>
<dbReference type="AlphaFoldDB" id="A0A3L9ZI74"/>
<organism evidence="3 4">
    <name type="scientific">Flavobacterium weaverense</name>
    <dbReference type="NCBI Taxonomy" id="271156"/>
    <lineage>
        <taxon>Bacteria</taxon>
        <taxon>Pseudomonadati</taxon>
        <taxon>Bacteroidota</taxon>
        <taxon>Flavobacteriia</taxon>
        <taxon>Flavobacteriales</taxon>
        <taxon>Flavobacteriaceae</taxon>
        <taxon>Flavobacterium</taxon>
    </lineage>
</organism>
<keyword evidence="1" id="KW-1133">Transmembrane helix</keyword>
<dbReference type="Proteomes" id="UP000280368">
    <property type="component" value="Unassembled WGS sequence"/>
</dbReference>
<keyword evidence="1" id="KW-0812">Transmembrane</keyword>
<gene>
    <name evidence="3" type="ORF">BC961_3057</name>
</gene>
<dbReference type="Pfam" id="PF06713">
    <property type="entry name" value="bPH_4"/>
    <property type="match status" value="1"/>
</dbReference>
<feature type="transmembrane region" description="Helical" evidence="1">
    <location>
        <begin position="35"/>
        <end position="53"/>
    </location>
</feature>
<feature type="domain" description="Uncharacterized protein YyaB-like PH" evidence="2">
    <location>
        <begin position="55"/>
        <end position="129"/>
    </location>
</feature>
<dbReference type="EMBL" id="REFH01000014">
    <property type="protein sequence ID" value="RMA71667.1"/>
    <property type="molecule type" value="Genomic_DNA"/>
</dbReference>
<proteinExistence type="predicted"/>
<comment type="caution">
    <text evidence="3">The sequence shown here is derived from an EMBL/GenBank/DDBJ whole genome shotgun (WGS) entry which is preliminary data.</text>
</comment>
<feature type="transmembrane region" description="Helical" evidence="1">
    <location>
        <begin position="9"/>
        <end position="29"/>
    </location>
</feature>
<accession>A0A3L9ZI74</accession>
<protein>
    <submittedName>
        <fullName evidence="3">PH (Pleckstrin Homology) domain-containing protein</fullName>
    </submittedName>
</protein>
<evidence type="ECO:0000313" key="4">
    <source>
        <dbReference type="Proteomes" id="UP000280368"/>
    </source>
</evidence>
<dbReference type="OrthoDB" id="1261156at2"/>
<sequence length="139" mass="15627">MIKRYKSKIGLELVIPLTLIFGTTLFLQLIVEQNLLAIAIVVLIIILIVHMFVTTHYTINGDILEIKCGFTFKETVDIKTIKSISETNTILSAPATSIDRIEIQYGKFDSVVISPKQKLEFINDIVAINPAVVLHFKIK</sequence>
<reference evidence="3 4" key="1">
    <citation type="submission" date="2018-10" db="EMBL/GenBank/DDBJ databases">
        <title>Genomic Encyclopedia of Archaeal and Bacterial Type Strains, Phase II (KMG-II): from individual species to whole genera.</title>
        <authorList>
            <person name="Goeker M."/>
        </authorList>
    </citation>
    <scope>NUCLEOTIDE SEQUENCE [LARGE SCALE GENOMIC DNA]</scope>
    <source>
        <strain evidence="3 4">DSM 19727</strain>
    </source>
</reference>
<evidence type="ECO:0000313" key="3">
    <source>
        <dbReference type="EMBL" id="RMA71667.1"/>
    </source>
</evidence>
<name>A0A3L9ZI74_9FLAO</name>
<evidence type="ECO:0000256" key="1">
    <source>
        <dbReference type="SAM" id="Phobius"/>
    </source>
</evidence>
<keyword evidence="4" id="KW-1185">Reference proteome</keyword>
<keyword evidence="1" id="KW-0472">Membrane</keyword>
<evidence type="ECO:0000259" key="2">
    <source>
        <dbReference type="Pfam" id="PF06713"/>
    </source>
</evidence>
<dbReference type="InterPro" id="IPR009589">
    <property type="entry name" value="PH_YyaB-like"/>
</dbReference>